<dbReference type="SMART" id="SM00060">
    <property type="entry name" value="FN3"/>
    <property type="match status" value="1"/>
</dbReference>
<evidence type="ECO:0000256" key="1">
    <source>
        <dbReference type="ARBA" id="ARBA00023295"/>
    </source>
</evidence>
<proteinExistence type="predicted"/>
<keyword evidence="1" id="KW-0326">Glycosidase</keyword>
<dbReference type="InterPro" id="IPR036116">
    <property type="entry name" value="FN3_sf"/>
</dbReference>
<protein>
    <recommendedName>
        <fullName evidence="3">Fibronectin type-III domain-containing protein</fullName>
    </recommendedName>
</protein>
<dbReference type="PROSITE" id="PS50853">
    <property type="entry name" value="FN3"/>
    <property type="match status" value="1"/>
</dbReference>
<comment type="caution">
    <text evidence="4">The sequence shown here is derived from an EMBL/GenBank/DDBJ whole genome shotgun (WGS) entry which is preliminary data.</text>
</comment>
<dbReference type="Gene3D" id="2.60.40.10">
    <property type="entry name" value="Immunoglobulins"/>
    <property type="match status" value="1"/>
</dbReference>
<accession>A0ABR8NH34</accession>
<evidence type="ECO:0000259" key="3">
    <source>
        <dbReference type="PROSITE" id="PS50853"/>
    </source>
</evidence>
<evidence type="ECO:0000256" key="2">
    <source>
        <dbReference type="ARBA" id="ARBA00023326"/>
    </source>
</evidence>
<evidence type="ECO:0000313" key="4">
    <source>
        <dbReference type="EMBL" id="MBD3927433.1"/>
    </source>
</evidence>
<sequence>MSPRRILAVIVLLVAVVLASGGPTVAAKPLPKPPEITSAVAVDSRTVDLTWTSVKGADHYVVTAPGLSPVHVSTTTARITDLYPGDLHAIYVTAETRRNASLGTSPTVYVATPPEGPRGPLGWAEASDGQVRIWSGSGIGCVTQDLGILAGDGTWTSLGDGVDEGGPRTWTIFQGAGTTQTYAVRCQGSGGLWSPWSEPPTVVTLS</sequence>
<keyword evidence="2" id="KW-0624">Polysaccharide degradation</keyword>
<dbReference type="InterPro" id="IPR013783">
    <property type="entry name" value="Ig-like_fold"/>
</dbReference>
<evidence type="ECO:0000313" key="5">
    <source>
        <dbReference type="Proteomes" id="UP000618818"/>
    </source>
</evidence>
<keyword evidence="1" id="KW-0378">Hydrolase</keyword>
<keyword evidence="5" id="KW-1185">Reference proteome</keyword>
<name>A0ABR8NH34_9ACTN</name>
<dbReference type="InterPro" id="IPR003961">
    <property type="entry name" value="FN3_dom"/>
</dbReference>
<gene>
    <name evidence="4" type="ORF">IEZ26_22615</name>
</gene>
<organism evidence="4 5">
    <name type="scientific">Nocardioides cavernae</name>
    <dbReference type="NCBI Taxonomy" id="1921566"/>
    <lineage>
        <taxon>Bacteria</taxon>
        <taxon>Bacillati</taxon>
        <taxon>Actinomycetota</taxon>
        <taxon>Actinomycetes</taxon>
        <taxon>Propionibacteriales</taxon>
        <taxon>Nocardioidaceae</taxon>
        <taxon>Nocardioides</taxon>
    </lineage>
</organism>
<feature type="domain" description="Fibronectin type-III" evidence="3">
    <location>
        <begin position="33"/>
        <end position="115"/>
    </location>
</feature>
<keyword evidence="2" id="KW-0119">Carbohydrate metabolism</keyword>
<reference evidence="4 5" key="1">
    <citation type="submission" date="2020-09" db="EMBL/GenBank/DDBJ databases">
        <title>novel species in genus Nocardioides.</title>
        <authorList>
            <person name="Zhang G."/>
        </authorList>
    </citation>
    <scope>NUCLEOTIDE SEQUENCE [LARGE SCALE GENOMIC DNA]</scope>
    <source>
        <strain evidence="4 5">KCTC 39551</strain>
    </source>
</reference>
<dbReference type="RefSeq" id="WP_191197273.1">
    <property type="nucleotide sequence ID" value="NZ_JACXYZ010000005.1"/>
</dbReference>
<dbReference type="Proteomes" id="UP000618818">
    <property type="component" value="Unassembled WGS sequence"/>
</dbReference>
<dbReference type="SUPFAM" id="SSF49265">
    <property type="entry name" value="Fibronectin type III"/>
    <property type="match status" value="1"/>
</dbReference>
<dbReference type="EMBL" id="JACXYZ010000005">
    <property type="protein sequence ID" value="MBD3927433.1"/>
    <property type="molecule type" value="Genomic_DNA"/>
</dbReference>